<accession>A0A392VSS7</accession>
<reference evidence="1 2" key="1">
    <citation type="journal article" date="2018" name="Front. Plant Sci.">
        <title>Red Clover (Trifolium pratense) and Zigzag Clover (T. medium) - A Picture of Genomic Similarities and Differences.</title>
        <authorList>
            <person name="Dluhosova J."/>
            <person name="Istvanek J."/>
            <person name="Nedelnik J."/>
            <person name="Repkova J."/>
        </authorList>
    </citation>
    <scope>NUCLEOTIDE SEQUENCE [LARGE SCALE GENOMIC DNA]</scope>
    <source>
        <strain evidence="2">cv. 10/8</strain>
        <tissue evidence="1">Leaf</tissue>
    </source>
</reference>
<feature type="non-terminal residue" evidence="1">
    <location>
        <position position="1"/>
    </location>
</feature>
<protein>
    <submittedName>
        <fullName evidence="1">Uncharacterized protein</fullName>
    </submittedName>
</protein>
<proteinExistence type="predicted"/>
<dbReference type="EMBL" id="LXQA011259104">
    <property type="protein sequence ID" value="MCI90967.1"/>
    <property type="molecule type" value="Genomic_DNA"/>
</dbReference>
<evidence type="ECO:0000313" key="2">
    <source>
        <dbReference type="Proteomes" id="UP000265520"/>
    </source>
</evidence>
<evidence type="ECO:0000313" key="1">
    <source>
        <dbReference type="EMBL" id="MCI90967.1"/>
    </source>
</evidence>
<keyword evidence="2" id="KW-1185">Reference proteome</keyword>
<name>A0A392VSS7_9FABA</name>
<organism evidence="1 2">
    <name type="scientific">Trifolium medium</name>
    <dbReference type="NCBI Taxonomy" id="97028"/>
    <lineage>
        <taxon>Eukaryota</taxon>
        <taxon>Viridiplantae</taxon>
        <taxon>Streptophyta</taxon>
        <taxon>Embryophyta</taxon>
        <taxon>Tracheophyta</taxon>
        <taxon>Spermatophyta</taxon>
        <taxon>Magnoliopsida</taxon>
        <taxon>eudicotyledons</taxon>
        <taxon>Gunneridae</taxon>
        <taxon>Pentapetalae</taxon>
        <taxon>rosids</taxon>
        <taxon>fabids</taxon>
        <taxon>Fabales</taxon>
        <taxon>Fabaceae</taxon>
        <taxon>Papilionoideae</taxon>
        <taxon>50 kb inversion clade</taxon>
        <taxon>NPAAA clade</taxon>
        <taxon>Hologalegina</taxon>
        <taxon>IRL clade</taxon>
        <taxon>Trifolieae</taxon>
        <taxon>Trifolium</taxon>
    </lineage>
</organism>
<sequence>LACTEELGQKTYRRRGLHLPSSVWPGLPWARSWTWKRTSPPSCLLPKFSGAGSWICYSKYVEMVTSE</sequence>
<comment type="caution">
    <text evidence="1">The sequence shown here is derived from an EMBL/GenBank/DDBJ whole genome shotgun (WGS) entry which is preliminary data.</text>
</comment>
<dbReference type="Proteomes" id="UP000265520">
    <property type="component" value="Unassembled WGS sequence"/>
</dbReference>
<dbReference type="AlphaFoldDB" id="A0A392VSS7"/>